<gene>
    <name evidence="1" type="ORF">PsYK624_104380</name>
</gene>
<sequence>MVENVRHMLEQDTEAIKVWLKLLQAILREAMELKSDGDGFLLLEGTPLRAPGHYDIITRICQSLGLLAYNLNDAALREQVLAIVGSLPALDPRVTHSLYNRFAQVRTWVQLSAIVTSQALPTVRMWKRADDLGVSKYSLTYKTLKKEPSADKISDTKPARSTSSRKSAGLETRIVDQLTVETPQAVDLEFKRLCVALDGVTAAPAKRAISETAMAANALEGRLNDALSGPGLPDSHLLQALYRIQAFVRHAMRRRRKLPASAAAPLLSSNITACFQRCLALSFSTTERHQFLGPLPHVLTCLDLLQMHFEFEKDILSKKLMKVAHTELEEAGLQVLRAHTPLTKTLELQKCLQPLSELYLRDGWLLAFRSYVAEVGGLLREVKLDGAELGDLMAQWDIVQTSVLNIHRTRK</sequence>
<dbReference type="OrthoDB" id="3156807at2759"/>
<keyword evidence="2" id="KW-1185">Reference proteome</keyword>
<reference evidence="1 2" key="1">
    <citation type="submission" date="2021-08" db="EMBL/GenBank/DDBJ databases">
        <title>Draft Genome Sequence of Phanerochaete sordida strain YK-624.</title>
        <authorList>
            <person name="Mori T."/>
            <person name="Dohra H."/>
            <person name="Suzuki T."/>
            <person name="Kawagishi H."/>
            <person name="Hirai H."/>
        </authorList>
    </citation>
    <scope>NUCLEOTIDE SEQUENCE [LARGE SCALE GENOMIC DNA]</scope>
    <source>
        <strain evidence="1 2">YK-624</strain>
    </source>
</reference>
<dbReference type="Proteomes" id="UP000703269">
    <property type="component" value="Unassembled WGS sequence"/>
</dbReference>
<protein>
    <submittedName>
        <fullName evidence="1">Uncharacterized protein</fullName>
    </submittedName>
</protein>
<organism evidence="1 2">
    <name type="scientific">Phanerochaete sordida</name>
    <dbReference type="NCBI Taxonomy" id="48140"/>
    <lineage>
        <taxon>Eukaryota</taxon>
        <taxon>Fungi</taxon>
        <taxon>Dikarya</taxon>
        <taxon>Basidiomycota</taxon>
        <taxon>Agaricomycotina</taxon>
        <taxon>Agaricomycetes</taxon>
        <taxon>Polyporales</taxon>
        <taxon>Phanerochaetaceae</taxon>
        <taxon>Phanerochaete</taxon>
    </lineage>
</organism>
<dbReference type="EMBL" id="BPQB01000038">
    <property type="protein sequence ID" value="GJE94269.1"/>
    <property type="molecule type" value="Genomic_DNA"/>
</dbReference>
<dbReference type="AlphaFoldDB" id="A0A9P3LH31"/>
<evidence type="ECO:0000313" key="1">
    <source>
        <dbReference type="EMBL" id="GJE94269.1"/>
    </source>
</evidence>
<evidence type="ECO:0000313" key="2">
    <source>
        <dbReference type="Proteomes" id="UP000703269"/>
    </source>
</evidence>
<proteinExistence type="predicted"/>
<comment type="caution">
    <text evidence="1">The sequence shown here is derived from an EMBL/GenBank/DDBJ whole genome shotgun (WGS) entry which is preliminary data.</text>
</comment>
<name>A0A9P3LH31_9APHY</name>
<accession>A0A9P3LH31</accession>